<dbReference type="Gene3D" id="2.20.25.420">
    <property type="entry name" value="ZPR1, zinc finger domain"/>
    <property type="match status" value="2"/>
</dbReference>
<evidence type="ECO:0000256" key="19">
    <source>
        <dbReference type="ARBA" id="ARBA00079252"/>
    </source>
</evidence>
<sequence>MGTTKPLFRDLNADDPEPETTEVDSLCMNCHATGITRLLLTKIPFYKEVVLMSFTCDLCGYQNNEIQSGAALSEKGVRYTLYVSSERDLNRQVVKSDYTSIKLVEIDFEIPCKSQKGEVTTVEGVINRAIMGLEQDQPVRRIQHPDVAAQIDEVITRLQKLKELEQPFTLILEDISGNSFIENPNAPKIDENCKTQYFVRSKDQDHELGIFTKEEITGEKESAILHPISEGCTLEDFEGEVLQFPTNCPNCGSPCKTNMKLTNIPHFKEVVIMATICDTCGHKTNEVKSGSGIEPKGLRIEIDVNSRDDFSRDVLKSETCSLKIPQLQLEVGPHALGGRFTTVEGLIQAIKEQLYDPQNCNLYMFGDSQGPKSKLKFEEFIQKFDVILDGNLPITIVLDDPAGNSYVQSMRDDEQLDEGLRITHYERSFEQNEELGLNDMRTENYEAP</sequence>
<keyword evidence="8" id="KW-0507">mRNA processing</keyword>
<evidence type="ECO:0000256" key="14">
    <source>
        <dbReference type="ARBA" id="ARBA00023187"/>
    </source>
</evidence>
<keyword evidence="12" id="KW-0221">Differentiation</keyword>
<keyword evidence="7" id="KW-0963">Cytoplasm</keyword>
<dbReference type="InterPro" id="IPR040141">
    <property type="entry name" value="ZPR1"/>
</dbReference>
<evidence type="ECO:0000256" key="3">
    <source>
        <dbReference type="ARBA" id="ARBA00004556"/>
    </source>
</evidence>
<dbReference type="SMART" id="SM00709">
    <property type="entry name" value="Zpr1"/>
    <property type="match status" value="2"/>
</dbReference>
<dbReference type="InterPro" id="IPR056180">
    <property type="entry name" value="ZPR1_jr_dom"/>
</dbReference>
<dbReference type="Proteomes" id="UP001159042">
    <property type="component" value="Unassembled WGS sequence"/>
</dbReference>
<dbReference type="GO" id="GO:0006260">
    <property type="term" value="P:DNA replication"/>
    <property type="evidence" value="ECO:0007669"/>
    <property type="project" value="UniProtKB-ARBA"/>
</dbReference>
<dbReference type="PANTHER" id="PTHR10876:SF0">
    <property type="entry name" value="ZINC FINGER PROTEIN ZPR1"/>
    <property type="match status" value="1"/>
</dbReference>
<keyword evidence="15" id="KW-0539">Nucleus</keyword>
<evidence type="ECO:0000256" key="9">
    <source>
        <dbReference type="ARBA" id="ARBA00022723"/>
    </source>
</evidence>
<protein>
    <recommendedName>
        <fullName evidence="18">Zinc finger protein ZPR1</fullName>
    </recommendedName>
    <alternativeName>
        <fullName evidence="19">Zinc finger protein 259</fullName>
    </alternativeName>
</protein>
<dbReference type="FunFam" id="2.60.120.1040:FF:000002">
    <property type="entry name" value="zinc finger protein ZPR1"/>
    <property type="match status" value="1"/>
</dbReference>
<evidence type="ECO:0000256" key="1">
    <source>
        <dbReference type="ARBA" id="ARBA00004408"/>
    </source>
</evidence>
<evidence type="ECO:0000256" key="11">
    <source>
        <dbReference type="ARBA" id="ARBA00022771"/>
    </source>
</evidence>
<keyword evidence="10" id="KW-0677">Repeat</keyword>
<dbReference type="Pfam" id="PF03367">
    <property type="entry name" value="Zn_ribbon_ZPR1"/>
    <property type="match status" value="2"/>
</dbReference>
<proteinExistence type="inferred from homology"/>
<keyword evidence="9" id="KW-0479">Metal-binding</keyword>
<evidence type="ECO:0000256" key="4">
    <source>
        <dbReference type="ARBA" id="ARBA00004604"/>
    </source>
</evidence>
<dbReference type="InterPro" id="IPR042451">
    <property type="entry name" value="ZPR1_A/B_dom"/>
</dbReference>
<organism evidence="21 22">
    <name type="scientific">Exocentrus adspersus</name>
    <dbReference type="NCBI Taxonomy" id="1586481"/>
    <lineage>
        <taxon>Eukaryota</taxon>
        <taxon>Metazoa</taxon>
        <taxon>Ecdysozoa</taxon>
        <taxon>Arthropoda</taxon>
        <taxon>Hexapoda</taxon>
        <taxon>Insecta</taxon>
        <taxon>Pterygota</taxon>
        <taxon>Neoptera</taxon>
        <taxon>Endopterygota</taxon>
        <taxon>Coleoptera</taxon>
        <taxon>Polyphaga</taxon>
        <taxon>Cucujiformia</taxon>
        <taxon>Chrysomeloidea</taxon>
        <taxon>Cerambycidae</taxon>
        <taxon>Lamiinae</taxon>
        <taxon>Acanthocinini</taxon>
        <taxon>Exocentrus</taxon>
    </lineage>
</organism>
<dbReference type="InterPro" id="IPR004457">
    <property type="entry name" value="Znf_ZPR1"/>
</dbReference>
<evidence type="ECO:0000256" key="13">
    <source>
        <dbReference type="ARBA" id="ARBA00022833"/>
    </source>
</evidence>
<gene>
    <name evidence="21" type="ORF">NQ315_009746</name>
</gene>
<comment type="similarity">
    <text evidence="6">Belongs to the ZPR1 family.</text>
</comment>
<dbReference type="GO" id="GO:0042307">
    <property type="term" value="P:positive regulation of protein import into nucleus"/>
    <property type="evidence" value="ECO:0007669"/>
    <property type="project" value="UniProtKB-ARBA"/>
</dbReference>
<dbReference type="GO" id="GO:0015030">
    <property type="term" value="C:Cajal body"/>
    <property type="evidence" value="ECO:0007669"/>
    <property type="project" value="UniProtKB-SubCell"/>
</dbReference>
<evidence type="ECO:0000256" key="10">
    <source>
        <dbReference type="ARBA" id="ARBA00022737"/>
    </source>
</evidence>
<dbReference type="FunFam" id="2.20.25.420:FF:000001">
    <property type="entry name" value="Zinc finger protein ZPR1"/>
    <property type="match status" value="1"/>
</dbReference>
<evidence type="ECO:0000256" key="5">
    <source>
        <dbReference type="ARBA" id="ARBA00004624"/>
    </source>
</evidence>
<reference evidence="21 22" key="1">
    <citation type="journal article" date="2023" name="Insect Mol. Biol.">
        <title>Genome sequencing provides insights into the evolution of gene families encoding plant cell wall-degrading enzymes in longhorned beetles.</title>
        <authorList>
            <person name="Shin N.R."/>
            <person name="Okamura Y."/>
            <person name="Kirsch R."/>
            <person name="Pauchet Y."/>
        </authorList>
    </citation>
    <scope>NUCLEOTIDE SEQUENCE [LARGE SCALE GENOMIC DNA]</scope>
    <source>
        <strain evidence="21">EAD_L_NR</strain>
    </source>
</reference>
<comment type="subcellular location">
    <subcellularLocation>
        <location evidence="2">Cell projection</location>
        <location evidence="2">Axon</location>
    </subcellularLocation>
    <subcellularLocation>
        <location evidence="5">Cell projection</location>
        <location evidence="5">Growth cone</location>
    </subcellularLocation>
    <subcellularLocation>
        <location evidence="3">Cytoplasm</location>
        <location evidence="3">Perinuclear region</location>
    </subcellularLocation>
    <subcellularLocation>
        <location evidence="1">Nucleus</location>
        <location evidence="1">Cajal body</location>
    </subcellularLocation>
    <subcellularLocation>
        <location evidence="17">Nucleus</location>
        <location evidence="17">Gem</location>
    </subcellularLocation>
    <subcellularLocation>
        <location evidence="4">Nucleus</location>
        <location evidence="4">Nucleolus</location>
    </subcellularLocation>
</comment>
<evidence type="ECO:0000256" key="7">
    <source>
        <dbReference type="ARBA" id="ARBA00022490"/>
    </source>
</evidence>
<evidence type="ECO:0000313" key="21">
    <source>
        <dbReference type="EMBL" id="KAJ8925894.1"/>
    </source>
</evidence>
<keyword evidence="13" id="KW-0862">Zinc</keyword>
<evidence type="ECO:0000313" key="22">
    <source>
        <dbReference type="Proteomes" id="UP001159042"/>
    </source>
</evidence>
<dbReference type="GO" id="GO:0031369">
    <property type="term" value="F:translation initiation factor binding"/>
    <property type="evidence" value="ECO:0007669"/>
    <property type="project" value="UniProtKB-ARBA"/>
</dbReference>
<dbReference type="EMBL" id="JANEYG010000001">
    <property type="protein sequence ID" value="KAJ8925894.1"/>
    <property type="molecule type" value="Genomic_DNA"/>
</dbReference>
<dbReference type="GO" id="GO:0061564">
    <property type="term" value="P:axon development"/>
    <property type="evidence" value="ECO:0007669"/>
    <property type="project" value="UniProtKB-ARBA"/>
</dbReference>
<keyword evidence="11" id="KW-0863">Zinc-finger</keyword>
<dbReference type="GO" id="GO:0008380">
    <property type="term" value="P:RNA splicing"/>
    <property type="evidence" value="ECO:0007669"/>
    <property type="project" value="UniProtKB-KW"/>
</dbReference>
<name>A0AAV8WH53_9CUCU</name>
<dbReference type="GO" id="GO:0097504">
    <property type="term" value="C:Gemini of Cajal bodies"/>
    <property type="evidence" value="ECO:0007669"/>
    <property type="project" value="UniProtKB-SubCell"/>
</dbReference>
<dbReference type="NCBIfam" id="TIGR00310">
    <property type="entry name" value="ZPR1_znf"/>
    <property type="match status" value="2"/>
</dbReference>
<dbReference type="FunFam" id="2.60.120.1040:FF:000001">
    <property type="entry name" value="Zinc finger protein ZPR1"/>
    <property type="match status" value="1"/>
</dbReference>
<dbReference type="AlphaFoldDB" id="A0AAV8WH53"/>
<keyword evidence="16" id="KW-0966">Cell projection</keyword>
<evidence type="ECO:0000256" key="6">
    <source>
        <dbReference type="ARBA" id="ARBA00008354"/>
    </source>
</evidence>
<feature type="domain" description="Zinc finger ZPR1-type" evidence="20">
    <location>
        <begin position="25"/>
        <end position="183"/>
    </location>
</feature>
<dbReference type="Pfam" id="PF22794">
    <property type="entry name" value="jr-ZPR1"/>
    <property type="match status" value="2"/>
</dbReference>
<evidence type="ECO:0000256" key="15">
    <source>
        <dbReference type="ARBA" id="ARBA00023242"/>
    </source>
</evidence>
<dbReference type="Gene3D" id="2.60.120.1040">
    <property type="entry name" value="ZPR1, A/B domain"/>
    <property type="match status" value="2"/>
</dbReference>
<evidence type="ECO:0000256" key="12">
    <source>
        <dbReference type="ARBA" id="ARBA00022782"/>
    </source>
</evidence>
<dbReference type="GO" id="GO:0008270">
    <property type="term" value="F:zinc ion binding"/>
    <property type="evidence" value="ECO:0007669"/>
    <property type="project" value="UniProtKB-KW"/>
</dbReference>
<evidence type="ECO:0000256" key="2">
    <source>
        <dbReference type="ARBA" id="ARBA00004489"/>
    </source>
</evidence>
<dbReference type="PANTHER" id="PTHR10876">
    <property type="entry name" value="ZINC FINGER PROTEIN ZPR1"/>
    <property type="match status" value="1"/>
</dbReference>
<keyword evidence="14" id="KW-0508">mRNA splicing</keyword>
<dbReference type="FunFam" id="2.20.25.420:FF:000003">
    <property type="entry name" value="zinc finger protein ZPR1"/>
    <property type="match status" value="1"/>
</dbReference>
<dbReference type="GO" id="GO:0005730">
    <property type="term" value="C:nucleolus"/>
    <property type="evidence" value="ECO:0007669"/>
    <property type="project" value="UniProtKB-SubCell"/>
</dbReference>
<evidence type="ECO:0000259" key="20">
    <source>
        <dbReference type="SMART" id="SM00709"/>
    </source>
</evidence>
<keyword evidence="22" id="KW-1185">Reference proteome</keyword>
<evidence type="ECO:0000256" key="17">
    <source>
        <dbReference type="ARBA" id="ARBA00034695"/>
    </source>
</evidence>
<accession>A0AAV8WH53</accession>
<comment type="caution">
    <text evidence="21">The sequence shown here is derived from an EMBL/GenBank/DDBJ whole genome shotgun (WGS) entry which is preliminary data.</text>
</comment>
<dbReference type="GO" id="GO:0048471">
    <property type="term" value="C:perinuclear region of cytoplasm"/>
    <property type="evidence" value="ECO:0007669"/>
    <property type="project" value="UniProtKB-SubCell"/>
</dbReference>
<feature type="domain" description="Zinc finger ZPR1-type" evidence="20">
    <location>
        <begin position="246"/>
        <end position="409"/>
    </location>
</feature>
<dbReference type="GO" id="GO:0030426">
    <property type="term" value="C:growth cone"/>
    <property type="evidence" value="ECO:0007669"/>
    <property type="project" value="UniProtKB-SubCell"/>
</dbReference>
<dbReference type="InterPro" id="IPR042452">
    <property type="entry name" value="ZPR1_Znf1/2"/>
</dbReference>
<dbReference type="GO" id="GO:0006397">
    <property type="term" value="P:mRNA processing"/>
    <property type="evidence" value="ECO:0007669"/>
    <property type="project" value="UniProtKB-KW"/>
</dbReference>
<evidence type="ECO:0000256" key="8">
    <source>
        <dbReference type="ARBA" id="ARBA00022664"/>
    </source>
</evidence>
<evidence type="ECO:0000256" key="18">
    <source>
        <dbReference type="ARBA" id="ARBA00074960"/>
    </source>
</evidence>
<dbReference type="GO" id="GO:0010628">
    <property type="term" value="P:positive regulation of gene expression"/>
    <property type="evidence" value="ECO:0007669"/>
    <property type="project" value="UniProtKB-ARBA"/>
</dbReference>
<evidence type="ECO:0000256" key="16">
    <source>
        <dbReference type="ARBA" id="ARBA00023273"/>
    </source>
</evidence>